<dbReference type="Pfam" id="PF07980">
    <property type="entry name" value="SusD_RagB"/>
    <property type="match status" value="1"/>
</dbReference>
<feature type="domain" description="SusD-like N-terminal" evidence="7">
    <location>
        <begin position="21"/>
        <end position="219"/>
    </location>
</feature>
<evidence type="ECO:0000313" key="8">
    <source>
        <dbReference type="EMBL" id="PQA56768.1"/>
    </source>
</evidence>
<protein>
    <submittedName>
        <fullName evidence="8">RagB/SusD family nutrient uptake outer membrane protein</fullName>
    </submittedName>
</protein>
<evidence type="ECO:0000256" key="5">
    <source>
        <dbReference type="ARBA" id="ARBA00023237"/>
    </source>
</evidence>
<dbReference type="Pfam" id="PF14322">
    <property type="entry name" value="SusD-like_3"/>
    <property type="match status" value="1"/>
</dbReference>
<dbReference type="InterPro" id="IPR033985">
    <property type="entry name" value="SusD-like_N"/>
</dbReference>
<evidence type="ECO:0000256" key="1">
    <source>
        <dbReference type="ARBA" id="ARBA00004442"/>
    </source>
</evidence>
<evidence type="ECO:0000259" key="7">
    <source>
        <dbReference type="Pfam" id="PF14322"/>
    </source>
</evidence>
<dbReference type="OrthoDB" id="906516at2"/>
<keyword evidence="4" id="KW-0472">Membrane</keyword>
<dbReference type="PROSITE" id="PS51257">
    <property type="entry name" value="PROKAR_LIPOPROTEIN"/>
    <property type="match status" value="1"/>
</dbReference>
<name>A0A2S7IJF5_9BACT</name>
<evidence type="ECO:0000313" key="9">
    <source>
        <dbReference type="Proteomes" id="UP000239590"/>
    </source>
</evidence>
<evidence type="ECO:0000256" key="4">
    <source>
        <dbReference type="ARBA" id="ARBA00023136"/>
    </source>
</evidence>
<evidence type="ECO:0000256" key="2">
    <source>
        <dbReference type="ARBA" id="ARBA00006275"/>
    </source>
</evidence>
<comment type="subcellular location">
    <subcellularLocation>
        <location evidence="1">Cell outer membrane</location>
    </subcellularLocation>
</comment>
<organism evidence="8 9">
    <name type="scientific">Siphonobacter curvatus</name>
    <dbReference type="NCBI Taxonomy" id="2094562"/>
    <lineage>
        <taxon>Bacteria</taxon>
        <taxon>Pseudomonadati</taxon>
        <taxon>Bacteroidota</taxon>
        <taxon>Cytophagia</taxon>
        <taxon>Cytophagales</taxon>
        <taxon>Cytophagaceae</taxon>
        <taxon>Siphonobacter</taxon>
    </lineage>
</organism>
<dbReference type="InterPro" id="IPR011990">
    <property type="entry name" value="TPR-like_helical_dom_sf"/>
</dbReference>
<gene>
    <name evidence="8" type="ORF">C5O19_15615</name>
</gene>
<accession>A0A2S7IJF5</accession>
<comment type="caution">
    <text evidence="8">The sequence shown here is derived from an EMBL/GenBank/DDBJ whole genome shotgun (WGS) entry which is preliminary data.</text>
</comment>
<dbReference type="GO" id="GO:0009279">
    <property type="term" value="C:cell outer membrane"/>
    <property type="evidence" value="ECO:0007669"/>
    <property type="project" value="UniProtKB-SubCell"/>
</dbReference>
<keyword evidence="9" id="KW-1185">Reference proteome</keyword>
<keyword evidence="5" id="KW-0998">Cell outer membrane</keyword>
<evidence type="ECO:0000259" key="6">
    <source>
        <dbReference type="Pfam" id="PF07980"/>
    </source>
</evidence>
<evidence type="ECO:0000256" key="3">
    <source>
        <dbReference type="ARBA" id="ARBA00022729"/>
    </source>
</evidence>
<reference evidence="9" key="1">
    <citation type="submission" date="2018-02" db="EMBL/GenBank/DDBJ databases">
        <title>Genome sequencing of Solimonas sp. HR-BB.</title>
        <authorList>
            <person name="Lee Y."/>
            <person name="Jeon C.O."/>
        </authorList>
    </citation>
    <scope>NUCLEOTIDE SEQUENCE [LARGE SCALE GENOMIC DNA]</scope>
    <source>
        <strain evidence="9">HR-U</strain>
    </source>
</reference>
<feature type="domain" description="RagB/SusD" evidence="6">
    <location>
        <begin position="316"/>
        <end position="536"/>
    </location>
</feature>
<dbReference type="RefSeq" id="WP_104714265.1">
    <property type="nucleotide sequence ID" value="NZ_PTRA01000002.1"/>
</dbReference>
<dbReference type="EMBL" id="PTRA01000002">
    <property type="protein sequence ID" value="PQA56768.1"/>
    <property type="molecule type" value="Genomic_DNA"/>
</dbReference>
<dbReference type="InterPro" id="IPR012944">
    <property type="entry name" value="SusD_RagB_dom"/>
</dbReference>
<sequence length="536" mass="59977">MKINKLLPLAVAFLGMSCQGFLDETNRQSQTLEDASKNAVTFNQLLARVYEVSRNNTTRYASDMLYVLEDLGTDIVTRSSPLTGTDALNDYVDLNPSTYALQVYWGNQYANIAAANTLLDNADLIQGVEANVKTSGIGQAKFFRAWAYFNLVENYGGVPLVLKQVNTAQTSFPRASEEEVYKAIVADLEDALSKVEDKPSEYGRVSKDAVRHLLSKVLLTRSYKTFAVSEDVTRSISLAETVVANHPLESSFARLFSTENVRSQETVFSYLFGSVTSSLGWGNTRHMLYKFEYFNYPGLTRGTLYQNGIGRNPTPYFYSLFDDKDQRAEATFRRALIADKVSTDGLIKIGDTAIYFPKTSWTQAQISAKRYKVINPDQYFTNDGVTNVHYPMFRKFDNPGAPFVYADQPALGTRDMIMMRAGEAYLLAAEGYLKSGNTTKAASLVNTLRSRSGLTTALTPAQITLDFILDERARELVGEVNRWMDLKRTNKLIERTLAYNPHAKLNNSLTTKHLLRPIPQYEIDASGGTVVQNSNY</sequence>
<dbReference type="AlphaFoldDB" id="A0A2S7IJF5"/>
<dbReference type="Gene3D" id="1.25.40.390">
    <property type="match status" value="1"/>
</dbReference>
<keyword evidence="3" id="KW-0732">Signal</keyword>
<proteinExistence type="inferred from homology"/>
<comment type="similarity">
    <text evidence="2">Belongs to the SusD family.</text>
</comment>
<dbReference type="Proteomes" id="UP000239590">
    <property type="component" value="Unassembled WGS sequence"/>
</dbReference>
<dbReference type="SUPFAM" id="SSF48452">
    <property type="entry name" value="TPR-like"/>
    <property type="match status" value="1"/>
</dbReference>